<proteinExistence type="predicted"/>
<protein>
    <submittedName>
        <fullName evidence="1">Uncharacterized protein</fullName>
    </submittedName>
</protein>
<evidence type="ECO:0000313" key="1">
    <source>
        <dbReference type="EMBL" id="BBI33854.1"/>
    </source>
</evidence>
<name>A0A3T1D702_9BACL</name>
<reference evidence="1 2" key="1">
    <citation type="submission" date="2019-01" db="EMBL/GenBank/DDBJ databases">
        <title>Complete genome sequence of Cohnella hallensis HS21 isolated from Korean fir (Abies koreana) rhizospheric soil.</title>
        <authorList>
            <person name="Jiang L."/>
            <person name="Kang S.W."/>
            <person name="Kim S."/>
            <person name="Jung J."/>
            <person name="Kim C.Y."/>
            <person name="Kim D.H."/>
            <person name="Kim S.W."/>
            <person name="Lee J."/>
        </authorList>
    </citation>
    <scope>NUCLEOTIDE SEQUENCE [LARGE SCALE GENOMIC DNA]</scope>
    <source>
        <strain evidence="1 2">HS21</strain>
    </source>
</reference>
<gene>
    <name evidence="1" type="ORF">KCTCHS21_32530</name>
</gene>
<organism evidence="1 2">
    <name type="scientific">Cohnella abietis</name>
    <dbReference type="NCBI Taxonomy" id="2507935"/>
    <lineage>
        <taxon>Bacteria</taxon>
        <taxon>Bacillati</taxon>
        <taxon>Bacillota</taxon>
        <taxon>Bacilli</taxon>
        <taxon>Bacillales</taxon>
        <taxon>Paenibacillaceae</taxon>
        <taxon>Cohnella</taxon>
    </lineage>
</organism>
<accession>A0A3T1D702</accession>
<dbReference type="EMBL" id="AP019400">
    <property type="protein sequence ID" value="BBI33854.1"/>
    <property type="molecule type" value="Genomic_DNA"/>
</dbReference>
<dbReference type="Proteomes" id="UP000289856">
    <property type="component" value="Chromosome"/>
</dbReference>
<sequence>MCSTVIIVVAIIILYRFLTHEKLSDYIVVNDGVVVTKQFSVKSQTAQQNTSAKGSIFVWGDKAMAKRMRIVTSFEIDPKDFGGMTIYIPKKWYIANILSSYPENQKTSLQPYASDRDMSSLGDDWRNQVEVGVTYVGNPAGGGTGTVIIDLVPDRKAILPSESFIIGVAVGSSTKGGVRSIGVDSIKIPISLDSGSKN</sequence>
<dbReference type="KEGG" id="cohn:KCTCHS21_32530"/>
<keyword evidence="2" id="KW-1185">Reference proteome</keyword>
<evidence type="ECO:0000313" key="2">
    <source>
        <dbReference type="Proteomes" id="UP000289856"/>
    </source>
</evidence>
<dbReference type="AlphaFoldDB" id="A0A3T1D702"/>